<dbReference type="InterPro" id="IPR054780">
    <property type="entry name" value="Cytochro_C550_firm"/>
</dbReference>
<dbReference type="Proteomes" id="UP000094580">
    <property type="component" value="Unassembled WGS sequence"/>
</dbReference>
<evidence type="ECO:0000256" key="3">
    <source>
        <dbReference type="ARBA" id="ARBA00022723"/>
    </source>
</evidence>
<evidence type="ECO:0000256" key="5">
    <source>
        <dbReference type="ARBA" id="ARBA00023004"/>
    </source>
</evidence>
<dbReference type="Pfam" id="PF13442">
    <property type="entry name" value="Cytochrome_CBB3"/>
    <property type="match status" value="1"/>
</dbReference>
<feature type="transmembrane region" description="Helical" evidence="7">
    <location>
        <begin position="6"/>
        <end position="25"/>
    </location>
</feature>
<dbReference type="InterPro" id="IPR036909">
    <property type="entry name" value="Cyt_c-like_dom_sf"/>
</dbReference>
<dbReference type="PANTHER" id="PTHR37823:SF2">
    <property type="entry name" value="CYTOCHROME C-550"/>
    <property type="match status" value="1"/>
</dbReference>
<dbReference type="SUPFAM" id="SSF46626">
    <property type="entry name" value="Cytochrome c"/>
    <property type="match status" value="1"/>
</dbReference>
<keyword evidence="4" id="KW-0249">Electron transport</keyword>
<feature type="domain" description="Cytochrome c" evidence="8">
    <location>
        <begin position="44"/>
        <end position="118"/>
    </location>
</feature>
<keyword evidence="7" id="KW-0472">Membrane</keyword>
<evidence type="ECO:0000256" key="2">
    <source>
        <dbReference type="ARBA" id="ARBA00022617"/>
    </source>
</evidence>
<evidence type="ECO:0000256" key="1">
    <source>
        <dbReference type="ARBA" id="ARBA00022448"/>
    </source>
</evidence>
<dbReference type="PIRSF" id="PIRSF000025">
    <property type="entry name" value="Cytc_Bsub_c550"/>
    <property type="match status" value="1"/>
</dbReference>
<dbReference type="RefSeq" id="WP_056474948.1">
    <property type="nucleotide sequence ID" value="NZ_MDKC01000023.1"/>
</dbReference>
<evidence type="ECO:0000313" key="10">
    <source>
        <dbReference type="Proteomes" id="UP000094580"/>
    </source>
</evidence>
<keyword evidence="10" id="KW-1185">Reference proteome</keyword>
<dbReference type="InterPro" id="IPR009056">
    <property type="entry name" value="Cyt_c-like_dom"/>
</dbReference>
<dbReference type="NCBIfam" id="NF045773">
    <property type="entry name" value="cytochro_C550"/>
    <property type="match status" value="1"/>
</dbReference>
<evidence type="ECO:0000313" key="9">
    <source>
        <dbReference type="EMBL" id="ODG91387.1"/>
    </source>
</evidence>
<dbReference type="InterPro" id="IPR051811">
    <property type="entry name" value="Cytochrome_c550/c551-like"/>
</dbReference>
<proteinExistence type="predicted"/>
<keyword evidence="7" id="KW-1133">Transmembrane helix</keyword>
<keyword evidence="7" id="KW-0812">Transmembrane</keyword>
<keyword evidence="1" id="KW-0813">Transport</keyword>
<evidence type="ECO:0000256" key="7">
    <source>
        <dbReference type="SAM" id="Phobius"/>
    </source>
</evidence>
<sequence length="118" mass="12513">MKRNPLIPFALIAALGIAVMLIISLKGAKQADEIANGDKKPAQTASTKPDEIYAQTCVSCHGDQLQGVVGPNLTKVGSRYSEDQIKDILKNGKEGGMPAGLLQGPQLDAVAKWLSEKK</sequence>
<keyword evidence="2 6" id="KW-0349">Heme</keyword>
<dbReference type="Gene3D" id="1.10.760.10">
    <property type="entry name" value="Cytochrome c-like domain"/>
    <property type="match status" value="1"/>
</dbReference>
<name>A0ABX2ZPQ2_9BACI</name>
<reference evidence="9 10" key="1">
    <citation type="submission" date="2016-07" db="EMBL/GenBank/DDBJ databases">
        <authorList>
            <person name="Townsley L."/>
            <person name="Shank E.A."/>
        </authorList>
    </citation>
    <scope>NUCLEOTIDE SEQUENCE [LARGE SCALE GENOMIC DNA]</scope>
    <source>
        <strain evidence="9 10">CH01</strain>
    </source>
</reference>
<comment type="caution">
    <text evidence="9">The sequence shown here is derived from an EMBL/GenBank/DDBJ whole genome shotgun (WGS) entry which is preliminary data.</text>
</comment>
<dbReference type="EMBL" id="MDKC01000023">
    <property type="protein sequence ID" value="ODG91387.1"/>
    <property type="molecule type" value="Genomic_DNA"/>
</dbReference>
<gene>
    <name evidence="9" type="ORF">BED47_06935</name>
</gene>
<protein>
    <submittedName>
        <fullName evidence="9">Cytochrome C</fullName>
    </submittedName>
</protein>
<accession>A0ABX2ZPQ2</accession>
<evidence type="ECO:0000256" key="4">
    <source>
        <dbReference type="ARBA" id="ARBA00022982"/>
    </source>
</evidence>
<evidence type="ECO:0000256" key="6">
    <source>
        <dbReference type="PROSITE-ProRule" id="PRU00433"/>
    </source>
</evidence>
<evidence type="ECO:0000259" key="8">
    <source>
        <dbReference type="PROSITE" id="PS51007"/>
    </source>
</evidence>
<dbReference type="InterPro" id="IPR012218">
    <property type="entry name" value="Cyt_c_BACSU-c550-type"/>
</dbReference>
<dbReference type="PANTHER" id="PTHR37823">
    <property type="entry name" value="CYTOCHROME C-553-LIKE"/>
    <property type="match status" value="1"/>
</dbReference>
<keyword evidence="3 6" id="KW-0479">Metal-binding</keyword>
<dbReference type="PROSITE" id="PS51007">
    <property type="entry name" value="CYTC"/>
    <property type="match status" value="1"/>
</dbReference>
<organism evidence="9 10">
    <name type="scientific">Gottfriedia luciferensis</name>
    <dbReference type="NCBI Taxonomy" id="178774"/>
    <lineage>
        <taxon>Bacteria</taxon>
        <taxon>Bacillati</taxon>
        <taxon>Bacillota</taxon>
        <taxon>Bacilli</taxon>
        <taxon>Bacillales</taxon>
        <taxon>Bacillaceae</taxon>
        <taxon>Gottfriedia</taxon>
    </lineage>
</organism>
<keyword evidence="5 6" id="KW-0408">Iron</keyword>